<dbReference type="GO" id="GO:0005509">
    <property type="term" value="F:calcium ion binding"/>
    <property type="evidence" value="ECO:0007669"/>
    <property type="project" value="InterPro"/>
</dbReference>
<name>A0A1D9GA26_MOOP1</name>
<dbReference type="PROSITE" id="PS50222">
    <property type="entry name" value="EF_HAND_2"/>
    <property type="match status" value="3"/>
</dbReference>
<feature type="domain" description="EF-hand" evidence="4">
    <location>
        <begin position="101"/>
        <end position="136"/>
    </location>
</feature>
<evidence type="ECO:0000256" key="2">
    <source>
        <dbReference type="ARBA" id="ARBA00022837"/>
    </source>
</evidence>
<evidence type="ECO:0000256" key="1">
    <source>
        <dbReference type="ARBA" id="ARBA00022737"/>
    </source>
</evidence>
<protein>
    <submittedName>
        <fullName evidence="5">EF-hand domain-containing protein</fullName>
    </submittedName>
</protein>
<reference evidence="6" key="1">
    <citation type="submission" date="2016-10" db="EMBL/GenBank/DDBJ databases">
        <title>Comparative genomics uncovers the prolific and rare metabolic potential of the cyanobacterial genus Moorea.</title>
        <authorList>
            <person name="Leao T."/>
            <person name="Castelao G."/>
            <person name="Korobeynikov A."/>
            <person name="Monroe E.A."/>
            <person name="Podell S."/>
            <person name="Glukhov E."/>
            <person name="Allen E."/>
            <person name="Gerwick W.H."/>
            <person name="Gerwick L."/>
        </authorList>
    </citation>
    <scope>NUCLEOTIDE SEQUENCE [LARGE SCALE GENOMIC DNA]</scope>
    <source>
        <strain evidence="6">JHB</strain>
    </source>
</reference>
<evidence type="ECO:0000313" key="6">
    <source>
        <dbReference type="Proteomes" id="UP000176944"/>
    </source>
</evidence>
<feature type="domain" description="EF-hand" evidence="4">
    <location>
        <begin position="137"/>
        <end position="170"/>
    </location>
</feature>
<sequence>MLSELLKKKHTKNFWVYDAEKNGYVDKADLERCALNLALLRGWEPGMPEFEDISAKYAEIWQKFWQPADLNGDGKVELEEYLTVAEKSIANFPNSAELQEAHDAKASIIFSILDTDSNGTISLAEYKQFCKAVQLDEDIAEVAFAKLDQNGDGVISSEEYLERSKEFHTSDDPNTPGNWLYGSYE</sequence>
<organism evidence="5 6">
    <name type="scientific">Moorena producens (strain JHB)</name>
    <dbReference type="NCBI Taxonomy" id="1454205"/>
    <lineage>
        <taxon>Bacteria</taxon>
        <taxon>Bacillati</taxon>
        <taxon>Cyanobacteriota</taxon>
        <taxon>Cyanophyceae</taxon>
        <taxon>Coleofasciculales</taxon>
        <taxon>Coleofasciculaceae</taxon>
        <taxon>Moorena</taxon>
    </lineage>
</organism>
<dbReference type="PROSITE" id="PS00018">
    <property type="entry name" value="EF_HAND_1"/>
    <property type="match status" value="3"/>
</dbReference>
<proteinExistence type="predicted"/>
<feature type="region of interest" description="Disordered" evidence="3">
    <location>
        <begin position="164"/>
        <end position="185"/>
    </location>
</feature>
<dbReference type="Proteomes" id="UP000176944">
    <property type="component" value="Chromosome"/>
</dbReference>
<dbReference type="InterPro" id="IPR018247">
    <property type="entry name" value="EF_Hand_1_Ca_BS"/>
</dbReference>
<dbReference type="PANTHER" id="PTHR23050">
    <property type="entry name" value="CALCIUM BINDING PROTEIN"/>
    <property type="match status" value="1"/>
</dbReference>
<keyword evidence="1" id="KW-0677">Repeat</keyword>
<dbReference type="SUPFAM" id="SSF47473">
    <property type="entry name" value="EF-hand"/>
    <property type="match status" value="1"/>
</dbReference>
<gene>
    <name evidence="5" type="ORF">BJP36_34270</name>
</gene>
<evidence type="ECO:0000259" key="4">
    <source>
        <dbReference type="PROSITE" id="PS50222"/>
    </source>
</evidence>
<dbReference type="InterPro" id="IPR050145">
    <property type="entry name" value="Centrin_CML-like"/>
</dbReference>
<dbReference type="SMART" id="SM00054">
    <property type="entry name" value="EFh"/>
    <property type="match status" value="4"/>
</dbReference>
<evidence type="ECO:0000313" key="5">
    <source>
        <dbReference type="EMBL" id="AOY84240.1"/>
    </source>
</evidence>
<dbReference type="CDD" id="cd00051">
    <property type="entry name" value="EFh"/>
    <property type="match status" value="1"/>
</dbReference>
<dbReference type="Gene3D" id="1.10.238.10">
    <property type="entry name" value="EF-hand"/>
    <property type="match status" value="1"/>
</dbReference>
<accession>A0A1D9GA26</accession>
<keyword evidence="2" id="KW-0106">Calcium</keyword>
<dbReference type="InterPro" id="IPR002048">
    <property type="entry name" value="EF_hand_dom"/>
</dbReference>
<dbReference type="EMBL" id="CP017708">
    <property type="protein sequence ID" value="AOY84240.1"/>
    <property type="molecule type" value="Genomic_DNA"/>
</dbReference>
<dbReference type="AlphaFoldDB" id="A0A1D9GA26"/>
<evidence type="ECO:0000256" key="3">
    <source>
        <dbReference type="SAM" id="MobiDB-lite"/>
    </source>
</evidence>
<dbReference type="InterPro" id="IPR011992">
    <property type="entry name" value="EF-hand-dom_pair"/>
</dbReference>
<feature type="domain" description="EF-hand" evidence="4">
    <location>
        <begin position="56"/>
        <end position="91"/>
    </location>
</feature>
<dbReference type="Pfam" id="PF13499">
    <property type="entry name" value="EF-hand_7"/>
    <property type="match status" value="2"/>
</dbReference>